<feature type="compositionally biased region" description="Basic and acidic residues" evidence="1">
    <location>
        <begin position="48"/>
        <end position="57"/>
    </location>
</feature>
<feature type="region of interest" description="Disordered" evidence="1">
    <location>
        <begin position="38"/>
        <end position="57"/>
    </location>
</feature>
<name>A0A345HT64_9ACTN</name>
<evidence type="ECO:0000313" key="2">
    <source>
        <dbReference type="EMBL" id="AXG79888.1"/>
    </source>
</evidence>
<feature type="region of interest" description="Disordered" evidence="1">
    <location>
        <begin position="1"/>
        <end position="29"/>
    </location>
</feature>
<protein>
    <submittedName>
        <fullName evidence="2">Albusnodin family lasso peptide</fullName>
    </submittedName>
</protein>
<evidence type="ECO:0000313" key="3">
    <source>
        <dbReference type="Proteomes" id="UP000253868"/>
    </source>
</evidence>
<sequence>MSNPLRTDTRPAGTSTSAGTGTGREDDLLPVTLGDIAELTEGQGGGQSEDKRRAYNS</sequence>
<evidence type="ECO:0000256" key="1">
    <source>
        <dbReference type="SAM" id="MobiDB-lite"/>
    </source>
</evidence>
<keyword evidence="3" id="KW-1185">Reference proteome</keyword>
<gene>
    <name evidence="2" type="ORF">DVK44_22040</name>
</gene>
<dbReference type="Proteomes" id="UP000253868">
    <property type="component" value="Chromosome"/>
</dbReference>
<accession>A0A345HT64</accession>
<dbReference type="NCBIfam" id="NF033525">
    <property type="entry name" value="lasso_albusnod"/>
    <property type="match status" value="1"/>
</dbReference>
<proteinExistence type="predicted"/>
<dbReference type="KEGG" id="spad:DVK44_22040"/>
<reference evidence="3" key="1">
    <citation type="submission" date="2018-07" db="EMBL/GenBank/DDBJ databases">
        <authorList>
            <person name="Zhao J."/>
        </authorList>
    </citation>
    <scope>NUCLEOTIDE SEQUENCE [LARGE SCALE GENOMIC DNA]</scope>
    <source>
        <strain evidence="3">GSSD-12</strain>
    </source>
</reference>
<dbReference type="AlphaFoldDB" id="A0A345HT64"/>
<organism evidence="2 3">
    <name type="scientific">Streptomyces paludis</name>
    <dbReference type="NCBI Taxonomy" id="2282738"/>
    <lineage>
        <taxon>Bacteria</taxon>
        <taxon>Bacillati</taxon>
        <taxon>Actinomycetota</taxon>
        <taxon>Actinomycetes</taxon>
        <taxon>Kitasatosporales</taxon>
        <taxon>Streptomycetaceae</taxon>
        <taxon>Streptomyces</taxon>
    </lineage>
</organism>
<dbReference type="OrthoDB" id="4264270at2"/>
<dbReference type="RefSeq" id="WP_114661213.1">
    <property type="nucleotide sequence ID" value="NZ_CP031194.1"/>
</dbReference>
<dbReference type="EMBL" id="CP031194">
    <property type="protein sequence ID" value="AXG79888.1"/>
    <property type="molecule type" value="Genomic_DNA"/>
</dbReference>